<dbReference type="InterPro" id="IPR003769">
    <property type="entry name" value="ClpS_core"/>
</dbReference>
<gene>
    <name evidence="1 3" type="primary">clpS</name>
    <name evidence="3" type="ORF">F6B40_04910</name>
</gene>
<evidence type="ECO:0000256" key="1">
    <source>
        <dbReference type="HAMAP-Rule" id="MF_00302"/>
    </source>
</evidence>
<comment type="similarity">
    <text evidence="1">Belongs to the ClpS family.</text>
</comment>
<dbReference type="Pfam" id="PF02617">
    <property type="entry name" value="ClpS"/>
    <property type="match status" value="1"/>
</dbReference>
<evidence type="ECO:0000313" key="3">
    <source>
        <dbReference type="EMBL" id="KAA9135022.1"/>
    </source>
</evidence>
<dbReference type="HAMAP" id="MF_00302">
    <property type="entry name" value="ClpS"/>
    <property type="match status" value="1"/>
</dbReference>
<dbReference type="RefSeq" id="WP_150892377.1">
    <property type="nucleotide sequence ID" value="NZ_VYUY01000006.1"/>
</dbReference>
<keyword evidence="3" id="KW-0645">Protease</keyword>
<dbReference type="Proteomes" id="UP000326838">
    <property type="component" value="Unassembled WGS sequence"/>
</dbReference>
<dbReference type="AlphaFoldDB" id="A0A5N0TJ40"/>
<comment type="function">
    <text evidence="1">Involved in the modulation of the specificity of the ClpAP-mediated ATP-dependent protein degradation.</text>
</comment>
<dbReference type="GO" id="GO:0030163">
    <property type="term" value="P:protein catabolic process"/>
    <property type="evidence" value="ECO:0007669"/>
    <property type="project" value="InterPro"/>
</dbReference>
<keyword evidence="4" id="KW-1185">Reference proteome</keyword>
<proteinExistence type="inferred from homology"/>
<dbReference type="InterPro" id="IPR022935">
    <property type="entry name" value="ClpS"/>
</dbReference>
<dbReference type="InterPro" id="IPR014719">
    <property type="entry name" value="Ribosomal_bL12_C/ClpS-like"/>
</dbReference>
<dbReference type="GO" id="GO:0006508">
    <property type="term" value="P:proteolysis"/>
    <property type="evidence" value="ECO:0007669"/>
    <property type="project" value="UniProtKB-UniRule"/>
</dbReference>
<comment type="caution">
    <text evidence="3">The sequence shown here is derived from an EMBL/GenBank/DDBJ whole genome shotgun (WGS) entry which is preliminary data.</text>
</comment>
<keyword evidence="3" id="KW-0378">Hydrolase</keyword>
<dbReference type="EMBL" id="VYUY01000006">
    <property type="protein sequence ID" value="KAA9135022.1"/>
    <property type="molecule type" value="Genomic_DNA"/>
</dbReference>
<dbReference type="NCBIfam" id="NF000668">
    <property type="entry name" value="PRK00033.1-1"/>
    <property type="match status" value="1"/>
</dbReference>
<reference evidence="4" key="1">
    <citation type="submission" date="2019-09" db="EMBL/GenBank/DDBJ databases">
        <title>Mumia zhuanghuii sp. nov. isolated from the intestinal contents of plateau pika (Ochotona curzoniae) in the Qinghai-Tibet plateau of China.</title>
        <authorList>
            <person name="Tian Z."/>
        </authorList>
    </citation>
    <scope>NUCLEOTIDE SEQUENCE [LARGE SCALE GENOMIC DNA]</scope>
    <source>
        <strain evidence="4">L-033</strain>
    </source>
</reference>
<dbReference type="GO" id="GO:0008233">
    <property type="term" value="F:peptidase activity"/>
    <property type="evidence" value="ECO:0007669"/>
    <property type="project" value="UniProtKB-KW"/>
</dbReference>
<sequence>MTAPLATPDIAEDTDLGTRTLDPDWQTVVWNDPVNLMSYVVHVFRTYFGYSEAEATRLMLGVHHEGHAVVSEGMREQMELHAQAMHDYGLWATVRKAPRA</sequence>
<dbReference type="SUPFAM" id="SSF54736">
    <property type="entry name" value="ClpS-like"/>
    <property type="match status" value="1"/>
</dbReference>
<evidence type="ECO:0000259" key="2">
    <source>
        <dbReference type="Pfam" id="PF02617"/>
    </source>
</evidence>
<accession>A0A5N0TJ40</accession>
<feature type="domain" description="Adaptor protein ClpS core" evidence="2">
    <location>
        <begin position="22"/>
        <end position="93"/>
    </location>
</feature>
<name>A0A5N0TJ40_9MICO</name>
<comment type="subunit">
    <text evidence="1">Binds to the N-terminal domain of the chaperone ClpA.</text>
</comment>
<evidence type="ECO:0000313" key="4">
    <source>
        <dbReference type="Proteomes" id="UP000326838"/>
    </source>
</evidence>
<protein>
    <recommendedName>
        <fullName evidence="1">ATP-dependent Clp protease adapter protein ClpS</fullName>
    </recommendedName>
</protein>
<dbReference type="Gene3D" id="3.30.1390.10">
    <property type="match status" value="1"/>
</dbReference>
<organism evidence="3 4">
    <name type="scientific">Microbacterium caowuchunii</name>
    <dbReference type="NCBI Taxonomy" id="2614638"/>
    <lineage>
        <taxon>Bacteria</taxon>
        <taxon>Bacillati</taxon>
        <taxon>Actinomycetota</taxon>
        <taxon>Actinomycetes</taxon>
        <taxon>Micrococcales</taxon>
        <taxon>Microbacteriaceae</taxon>
        <taxon>Microbacterium</taxon>
    </lineage>
</organism>